<protein>
    <submittedName>
        <fullName evidence="2">Unannotated protein</fullName>
    </submittedName>
</protein>
<dbReference type="InterPro" id="IPR036928">
    <property type="entry name" value="AS_sf"/>
</dbReference>
<dbReference type="PROSITE" id="PS00571">
    <property type="entry name" value="AMIDASES"/>
    <property type="match status" value="1"/>
</dbReference>
<name>A0A6J6B6G3_9ZZZZ</name>
<dbReference type="InterPro" id="IPR023631">
    <property type="entry name" value="Amidase_dom"/>
</dbReference>
<sequence>MALSPLAQQTRWIDGLAQAELVSSGKVSALELLDAAIERTAEFNPPINAINITWLEHARELAKNFKANPNQKFGGVPFILKDLGSPYAGQHMSNGNIALKNAKYIAPTNSVLVQRFIDTGLITFGRANSPEFGSVPVTEPLAWGATRNPWDLSLTPGGSSGGSAAAVAAGIIPMAHASDGGGSIRVPASCCGLVGLKTSQGRISLAPFGDEANFSVHFAVTRTVRDTAALLDATHGPGVGDRVIAAAPTRPYIQEVGADPGKLRIGFIDHHPVGGQMDSECSKAVQDTCKLLESLGHHVENSWPKALEQTDFAGKFTAMWSTNMSIARDLLGQMLGREVVKDDIELMNWAMAEFAGTKTATDYARSVVAAVSFRRMVQQWWADGWDLLVTSTLARLPLPIGTIKNEPSNLMNGLRIAGEWIPLTPPFNTTGQPAINIPLQWTSEGIPVGVQIVAAYGREDLLIRIASQLETAQPWAHRTPNL</sequence>
<dbReference type="Gene3D" id="3.90.1300.10">
    <property type="entry name" value="Amidase signature (AS) domain"/>
    <property type="match status" value="1"/>
</dbReference>
<evidence type="ECO:0000259" key="1">
    <source>
        <dbReference type="Pfam" id="PF01425"/>
    </source>
</evidence>
<dbReference type="InterPro" id="IPR000120">
    <property type="entry name" value="Amidase"/>
</dbReference>
<dbReference type="Pfam" id="PF01425">
    <property type="entry name" value="Amidase"/>
    <property type="match status" value="1"/>
</dbReference>
<organism evidence="2">
    <name type="scientific">freshwater metagenome</name>
    <dbReference type="NCBI Taxonomy" id="449393"/>
    <lineage>
        <taxon>unclassified sequences</taxon>
        <taxon>metagenomes</taxon>
        <taxon>ecological metagenomes</taxon>
    </lineage>
</organism>
<gene>
    <name evidence="2" type="ORF">UFOPK1353_00544</name>
</gene>
<proteinExistence type="predicted"/>
<feature type="domain" description="Amidase" evidence="1">
    <location>
        <begin position="31"/>
        <end position="462"/>
    </location>
</feature>
<reference evidence="2" key="1">
    <citation type="submission" date="2020-05" db="EMBL/GenBank/DDBJ databases">
        <authorList>
            <person name="Chiriac C."/>
            <person name="Salcher M."/>
            <person name="Ghai R."/>
            <person name="Kavagutti S V."/>
        </authorList>
    </citation>
    <scope>NUCLEOTIDE SEQUENCE</scope>
</reference>
<dbReference type="EMBL" id="CAEZSE010000069">
    <property type="protein sequence ID" value="CAB4534284.1"/>
    <property type="molecule type" value="Genomic_DNA"/>
</dbReference>
<dbReference type="SUPFAM" id="SSF75304">
    <property type="entry name" value="Amidase signature (AS) enzymes"/>
    <property type="match status" value="1"/>
</dbReference>
<dbReference type="PANTHER" id="PTHR11895:SF7">
    <property type="entry name" value="GLUTAMYL-TRNA(GLN) AMIDOTRANSFERASE SUBUNIT A, MITOCHONDRIAL"/>
    <property type="match status" value="1"/>
</dbReference>
<dbReference type="PANTHER" id="PTHR11895">
    <property type="entry name" value="TRANSAMIDASE"/>
    <property type="match status" value="1"/>
</dbReference>
<evidence type="ECO:0000313" key="2">
    <source>
        <dbReference type="EMBL" id="CAB4534284.1"/>
    </source>
</evidence>
<dbReference type="InterPro" id="IPR020556">
    <property type="entry name" value="Amidase_CS"/>
</dbReference>
<accession>A0A6J6B6G3</accession>
<dbReference type="AlphaFoldDB" id="A0A6J6B6G3"/>
<dbReference type="GO" id="GO:0003824">
    <property type="term" value="F:catalytic activity"/>
    <property type="evidence" value="ECO:0007669"/>
    <property type="project" value="InterPro"/>
</dbReference>